<sequence length="331" mass="35542">MAIALDQIRWGMIGCGAVAERKSAPAFNKVAHSRLVAIMGRNPAKAADYAARHGVTRWYADAEKLIADPEVNAVYVATPPSSHAEYALQALAAGKPVYVEKPMACRYGECLTMNQAADAAGLPLFVAYYRRALPYFLQIKQLLDAGAIGTVLAVNISLVQSPRPADRNPHRLPWRVQPEIAGGGYFFDLACHTLDVLDFMLGPIVDVSGHSANRGGLYPAEDTVAASFRFADGTIGSGFWCFAAAETDRADRVEILGSAGAIRFASFAFTPIVLENGTETRQWLPPNPENIQLHLIEAIVAELRGLGRSPSTGATAARTNWVMDAICGNLG</sequence>
<dbReference type="InterPro" id="IPR055170">
    <property type="entry name" value="GFO_IDH_MocA-like_dom"/>
</dbReference>
<dbReference type="SUPFAM" id="SSF55347">
    <property type="entry name" value="Glyceraldehyde-3-phosphate dehydrogenase-like, C-terminal domain"/>
    <property type="match status" value="1"/>
</dbReference>
<dbReference type="Proteomes" id="UP000077857">
    <property type="component" value="Unassembled WGS sequence"/>
</dbReference>
<dbReference type="PANTHER" id="PTHR43249:SF1">
    <property type="entry name" value="D-GLUCOSIDE 3-DEHYDROGENASE"/>
    <property type="match status" value="1"/>
</dbReference>
<dbReference type="InterPro" id="IPR036291">
    <property type="entry name" value="NAD(P)-bd_dom_sf"/>
</dbReference>
<dbReference type="AlphaFoldDB" id="A0A177MZW1"/>
<feature type="domain" description="GFO/IDH/MocA-like oxidoreductase" evidence="2">
    <location>
        <begin position="136"/>
        <end position="263"/>
    </location>
</feature>
<name>A0A177MZW1_9GAMM</name>
<organism evidence="3 4">
    <name type="scientific">Methylomonas koyamae</name>
    <dbReference type="NCBI Taxonomy" id="702114"/>
    <lineage>
        <taxon>Bacteria</taxon>
        <taxon>Pseudomonadati</taxon>
        <taxon>Pseudomonadota</taxon>
        <taxon>Gammaproteobacteria</taxon>
        <taxon>Methylococcales</taxon>
        <taxon>Methylococcaceae</taxon>
        <taxon>Methylomonas</taxon>
    </lineage>
</organism>
<reference evidence="3 4" key="1">
    <citation type="submission" date="2016-03" db="EMBL/GenBank/DDBJ databases">
        <authorList>
            <person name="Ploux O."/>
        </authorList>
    </citation>
    <scope>NUCLEOTIDE SEQUENCE [LARGE SCALE GENOMIC DNA]</scope>
    <source>
        <strain evidence="3 4">R-45378</strain>
    </source>
</reference>
<evidence type="ECO:0000259" key="1">
    <source>
        <dbReference type="Pfam" id="PF01408"/>
    </source>
</evidence>
<evidence type="ECO:0000313" key="4">
    <source>
        <dbReference type="Proteomes" id="UP000077857"/>
    </source>
</evidence>
<evidence type="ECO:0000313" key="3">
    <source>
        <dbReference type="EMBL" id="OAI11236.1"/>
    </source>
</evidence>
<dbReference type="InterPro" id="IPR052515">
    <property type="entry name" value="Gfo/Idh/MocA_Oxidoreductase"/>
</dbReference>
<comment type="caution">
    <text evidence="3">The sequence shown here is derived from an EMBL/GenBank/DDBJ whole genome shotgun (WGS) entry which is preliminary data.</text>
</comment>
<dbReference type="GO" id="GO:0000166">
    <property type="term" value="F:nucleotide binding"/>
    <property type="evidence" value="ECO:0007669"/>
    <property type="project" value="InterPro"/>
</dbReference>
<dbReference type="PANTHER" id="PTHR43249">
    <property type="entry name" value="UDP-N-ACETYL-2-AMINO-2-DEOXY-D-GLUCURONATE OXIDASE"/>
    <property type="match status" value="1"/>
</dbReference>
<feature type="domain" description="Gfo/Idh/MocA-like oxidoreductase N-terminal" evidence="1">
    <location>
        <begin position="8"/>
        <end position="128"/>
    </location>
</feature>
<dbReference type="Gene3D" id="3.40.50.720">
    <property type="entry name" value="NAD(P)-binding Rossmann-like Domain"/>
    <property type="match status" value="1"/>
</dbReference>
<dbReference type="Gene3D" id="3.30.360.10">
    <property type="entry name" value="Dihydrodipicolinate Reductase, domain 2"/>
    <property type="match status" value="1"/>
</dbReference>
<dbReference type="Pfam" id="PF22725">
    <property type="entry name" value="GFO_IDH_MocA_C3"/>
    <property type="match status" value="1"/>
</dbReference>
<gene>
    <name evidence="3" type="ORF">A1507_03305</name>
</gene>
<dbReference type="Pfam" id="PF01408">
    <property type="entry name" value="GFO_IDH_MocA"/>
    <property type="match status" value="1"/>
</dbReference>
<proteinExistence type="predicted"/>
<accession>A0A177MZW1</accession>
<protein>
    <submittedName>
        <fullName evidence="3">Oxidoreductase</fullName>
    </submittedName>
</protein>
<dbReference type="OrthoDB" id="9801953at2"/>
<dbReference type="RefSeq" id="WP_064042372.1">
    <property type="nucleotide sequence ID" value="NZ_LUUJ01000123.1"/>
</dbReference>
<dbReference type="SUPFAM" id="SSF51735">
    <property type="entry name" value="NAD(P)-binding Rossmann-fold domains"/>
    <property type="match status" value="1"/>
</dbReference>
<dbReference type="InterPro" id="IPR000683">
    <property type="entry name" value="Gfo/Idh/MocA-like_OxRdtase_N"/>
</dbReference>
<dbReference type="EMBL" id="LUUJ01000123">
    <property type="protein sequence ID" value="OAI11236.1"/>
    <property type="molecule type" value="Genomic_DNA"/>
</dbReference>
<evidence type="ECO:0000259" key="2">
    <source>
        <dbReference type="Pfam" id="PF22725"/>
    </source>
</evidence>